<accession>A0A1F4TRX3</accession>
<sequence length="102" mass="11811">MKLQDKINDRKVAYLFRHHPAIAFELALLYYIKGKRKNSREKILEACRKSIYWLKKAEVELPADLPRMSCFGQQEEIEKILVSNKAKIDARLATFAVAFGLA</sequence>
<keyword evidence="1" id="KW-1133">Transmembrane helix</keyword>
<reference evidence="2 3" key="1">
    <citation type="journal article" date="2016" name="Nat. Commun.">
        <title>Thousands of microbial genomes shed light on interconnected biogeochemical processes in an aquifer system.</title>
        <authorList>
            <person name="Anantharaman K."/>
            <person name="Brown C.T."/>
            <person name="Hug L.A."/>
            <person name="Sharon I."/>
            <person name="Castelle C.J."/>
            <person name="Probst A.J."/>
            <person name="Thomas B.C."/>
            <person name="Singh A."/>
            <person name="Wilkins M.J."/>
            <person name="Karaoz U."/>
            <person name="Brodie E.L."/>
            <person name="Williams K.H."/>
            <person name="Hubbard S.S."/>
            <person name="Banfield J.F."/>
        </authorList>
    </citation>
    <scope>NUCLEOTIDE SEQUENCE [LARGE SCALE GENOMIC DNA]</scope>
</reference>
<dbReference type="EMBL" id="MEUF01000027">
    <property type="protein sequence ID" value="OGC35474.1"/>
    <property type="molecule type" value="Genomic_DNA"/>
</dbReference>
<gene>
    <name evidence="2" type="ORF">A2311_04735</name>
</gene>
<evidence type="ECO:0000256" key="1">
    <source>
        <dbReference type="SAM" id="Phobius"/>
    </source>
</evidence>
<dbReference type="STRING" id="1802583.A2311_04735"/>
<dbReference type="AlphaFoldDB" id="A0A1F4TRX3"/>
<evidence type="ECO:0000313" key="2">
    <source>
        <dbReference type="EMBL" id="OGC35474.1"/>
    </source>
</evidence>
<evidence type="ECO:0000313" key="3">
    <source>
        <dbReference type="Proteomes" id="UP000178951"/>
    </source>
</evidence>
<protein>
    <submittedName>
        <fullName evidence="2">Uncharacterized protein</fullName>
    </submittedName>
</protein>
<keyword evidence="1" id="KW-0812">Transmembrane</keyword>
<comment type="caution">
    <text evidence="2">The sequence shown here is derived from an EMBL/GenBank/DDBJ whole genome shotgun (WGS) entry which is preliminary data.</text>
</comment>
<organism evidence="2 3">
    <name type="scientific">candidate division WOR-1 bacterium RIFOXYB2_FULL_48_7</name>
    <dbReference type="NCBI Taxonomy" id="1802583"/>
    <lineage>
        <taxon>Bacteria</taxon>
        <taxon>Bacillati</taxon>
        <taxon>Saganbacteria</taxon>
    </lineage>
</organism>
<feature type="transmembrane region" description="Helical" evidence="1">
    <location>
        <begin position="12"/>
        <end position="32"/>
    </location>
</feature>
<proteinExistence type="predicted"/>
<name>A0A1F4TRX3_UNCSA</name>
<keyword evidence="1" id="KW-0472">Membrane</keyword>
<dbReference type="Proteomes" id="UP000178951">
    <property type="component" value="Unassembled WGS sequence"/>
</dbReference>